<dbReference type="AlphaFoldDB" id="D8PZB9"/>
<gene>
    <name evidence="1" type="ORF">SCHCODRAFT_106680</name>
</gene>
<evidence type="ECO:0000313" key="1">
    <source>
        <dbReference type="EMBL" id="EFI98838.1"/>
    </source>
</evidence>
<protein>
    <submittedName>
        <fullName evidence="1">Uncharacterized protein</fullName>
    </submittedName>
</protein>
<sequence>MPRLPEELLDRVLADVLDIPDSEFYGDPNLRLNPGARWQRSFDNNYSRDEDRRPPALLRVSKSWRRIGTPHLYRSIFIRREGQATALANTLTNLRPDLGAYIWRFRPCAGRGLVMLGILTATTQLRVLSLVLVARFDNDIQGLAAGLALSHLNPAELRLHCDESYAVSNREALINILARVLPNWTNLKAAHISWSLPFWGRPGEEFAGLIRKLAIAPSLATVQLPYELQTVRFIPTLETLARNPSLRSIDMSRPRDHYCSFDRAIFRNPLLDPLCKYRARGANVPDYPSTESIEIHRLVEKVQQQEQESRAVSLRIASTPSKNSMVQQHFEVQKQVWSRVLDFATPEFRSVRRDGVINLMMWLLLPTLYSIAITDSGINTCRLSRTLLSNPALGQYVRELRLANHLANNLFVPLGSVLRASPHLRRLAATGWQSDRYGKNFPLQLEWTEFTILATYAPGLEQVSAVKILKAAPKAVSAVLTDTPTMASCLHQSVLKSKTEDLSVPLGLLMPFRSLRSLHLIVPIALEFRGATVRSDVFPALEVLRLEDCHPSVLRLFALFDLPRLRLVGLLGASHRASDASLILWRHGTKIEELELEYFPTNALFGFCGRLKVLEIRQQMPLPNDSAAGWQSGSLETLVCNGINANAAIVKRWGEVFASINSQRLPRLKVIRGWMSRPTGV</sequence>
<dbReference type="SUPFAM" id="SSF52047">
    <property type="entry name" value="RNI-like"/>
    <property type="match status" value="1"/>
</dbReference>
<evidence type="ECO:0000313" key="2">
    <source>
        <dbReference type="Proteomes" id="UP000007431"/>
    </source>
</evidence>
<feature type="non-terminal residue" evidence="1">
    <location>
        <position position="681"/>
    </location>
</feature>
<accession>D8PZB9</accession>
<dbReference type="EMBL" id="GL377304">
    <property type="protein sequence ID" value="EFI98838.1"/>
    <property type="molecule type" value="Genomic_DNA"/>
</dbReference>
<dbReference type="VEuPathDB" id="FungiDB:SCHCODRAFT_02532045"/>
<dbReference type="InParanoid" id="D8PZB9"/>
<name>D8PZB9_SCHCM</name>
<dbReference type="HOGENOM" id="CLU_027521_0_0_1"/>
<reference evidence="1 2" key="1">
    <citation type="journal article" date="2010" name="Nat. Biotechnol.">
        <title>Genome sequence of the model mushroom Schizophyllum commune.</title>
        <authorList>
            <person name="Ohm R.A."/>
            <person name="de Jong J.F."/>
            <person name="Lugones L.G."/>
            <person name="Aerts A."/>
            <person name="Kothe E."/>
            <person name="Stajich J.E."/>
            <person name="de Vries R.P."/>
            <person name="Record E."/>
            <person name="Levasseur A."/>
            <person name="Baker S.E."/>
            <person name="Bartholomew K.A."/>
            <person name="Coutinho P.M."/>
            <person name="Erdmann S."/>
            <person name="Fowler T.J."/>
            <person name="Gathman A.C."/>
            <person name="Lombard V."/>
            <person name="Henrissat B."/>
            <person name="Knabe N."/>
            <person name="Kuees U."/>
            <person name="Lilly W.W."/>
            <person name="Lindquist E."/>
            <person name="Lucas S."/>
            <person name="Magnuson J.K."/>
            <person name="Piumi F."/>
            <person name="Raudaskoski M."/>
            <person name="Salamov A."/>
            <person name="Schmutz J."/>
            <person name="Schwarze F.W.M.R."/>
            <person name="vanKuyk P.A."/>
            <person name="Horton J.S."/>
            <person name="Grigoriev I.V."/>
            <person name="Woesten H.A.B."/>
        </authorList>
    </citation>
    <scope>NUCLEOTIDE SEQUENCE [LARGE SCALE GENOMIC DNA]</scope>
    <source>
        <strain evidence="2">H4-8 / FGSC 9210</strain>
    </source>
</reference>
<organism evidence="2">
    <name type="scientific">Schizophyllum commune (strain H4-8 / FGSC 9210)</name>
    <name type="common">Split gill fungus</name>
    <dbReference type="NCBI Taxonomy" id="578458"/>
    <lineage>
        <taxon>Eukaryota</taxon>
        <taxon>Fungi</taxon>
        <taxon>Dikarya</taxon>
        <taxon>Basidiomycota</taxon>
        <taxon>Agaricomycotina</taxon>
        <taxon>Agaricomycetes</taxon>
        <taxon>Agaricomycetidae</taxon>
        <taxon>Agaricales</taxon>
        <taxon>Schizophyllaceae</taxon>
        <taxon>Schizophyllum</taxon>
    </lineage>
</organism>
<keyword evidence="2" id="KW-1185">Reference proteome</keyword>
<dbReference type="Proteomes" id="UP000007431">
    <property type="component" value="Unassembled WGS sequence"/>
</dbReference>
<proteinExistence type="predicted"/>